<feature type="binding site" evidence="4">
    <location>
        <position position="51"/>
    </location>
    <ligand>
        <name>1-deoxy-D-xylulose 5-phosphate</name>
        <dbReference type="ChEBI" id="CHEBI:57792"/>
    </ligand>
</feature>
<accession>A0A125BDS4</accession>
<dbReference type="PATRIC" id="fig|36861.3.peg.1975"/>
<keyword evidence="7" id="KW-1185">Reference proteome</keyword>
<dbReference type="Gene3D" id="3.20.20.70">
    <property type="entry name" value="Aldolase class I"/>
    <property type="match status" value="1"/>
</dbReference>
<sequence length="242" mass="26231">MSIYLGVNIDHIATLRQARKTRYPSPVEAALMAETAGADSITLHLREDRRHIQDADVAILRQVLKTKMNLEMAVTEEMLAIACTTRPQDVCLVPEKREELTTEGGLDVAGQLPKMQAACARLAEAGICVSLFIDADFAQLDAAHVAGAPVVEIHTGHYADAPSDAAREIEFERIRQAVAYGRSLGLTVNAGHGLTYHNVQPIAALPGIHELNIGHAIVAQALFVGWKEAVAEMKRLMVEAAR</sequence>
<dbReference type="PANTHER" id="PTHR30456:SF0">
    <property type="entry name" value="PYRIDOXINE 5'-PHOSPHATE SYNTHASE"/>
    <property type="match status" value="1"/>
</dbReference>
<feature type="active site" description="Proton acceptor" evidence="4">
    <location>
        <position position="44"/>
    </location>
</feature>
<keyword evidence="2 4" id="KW-0808">Transferase</keyword>
<dbReference type="GO" id="GO:0033856">
    <property type="term" value="F:pyridoxine 5'-phosphate synthase activity"/>
    <property type="evidence" value="ECO:0007669"/>
    <property type="project" value="UniProtKB-UniRule"/>
</dbReference>
<reference evidence="6 7" key="1">
    <citation type="journal article" date="2015" name="Appl. Environ. Microbiol.">
        <title>Aerobic and Anaerobic Thiosulfate Oxidation by a Cold-Adapted, Subglacial Chemoautotroph.</title>
        <authorList>
            <person name="Harrold Z.R."/>
            <person name="Skidmore M.L."/>
            <person name="Hamilton T.L."/>
            <person name="Desch L."/>
            <person name="Amada K."/>
            <person name="van Gelder W."/>
            <person name="Glover K."/>
            <person name="Roden E.E."/>
            <person name="Boyd E.S."/>
        </authorList>
    </citation>
    <scope>NUCLEOTIDE SEQUENCE [LARGE SCALE GENOMIC DNA]</scope>
    <source>
        <strain evidence="6 7">RG</strain>
    </source>
</reference>
<dbReference type="EC" id="2.6.99.2" evidence="4 5"/>
<evidence type="ECO:0000256" key="3">
    <source>
        <dbReference type="ARBA" id="ARBA00023096"/>
    </source>
</evidence>
<feature type="binding site" evidence="4">
    <location>
        <position position="193"/>
    </location>
    <ligand>
        <name>3-amino-2-oxopropyl phosphate</name>
        <dbReference type="ChEBI" id="CHEBI:57279"/>
    </ligand>
</feature>
<feature type="active site" description="Proton acceptor" evidence="4">
    <location>
        <position position="71"/>
    </location>
</feature>
<dbReference type="eggNOG" id="COG0854">
    <property type="taxonomic scope" value="Bacteria"/>
</dbReference>
<dbReference type="InterPro" id="IPR013785">
    <property type="entry name" value="Aldolase_TIM"/>
</dbReference>
<dbReference type="Proteomes" id="UP000064243">
    <property type="component" value="Unassembled WGS sequence"/>
</dbReference>
<comment type="catalytic activity">
    <reaction evidence="4">
        <text>3-amino-2-oxopropyl phosphate + 1-deoxy-D-xylulose 5-phosphate = pyridoxine 5'-phosphate + phosphate + 2 H2O + H(+)</text>
        <dbReference type="Rhea" id="RHEA:15265"/>
        <dbReference type="ChEBI" id="CHEBI:15377"/>
        <dbReference type="ChEBI" id="CHEBI:15378"/>
        <dbReference type="ChEBI" id="CHEBI:43474"/>
        <dbReference type="ChEBI" id="CHEBI:57279"/>
        <dbReference type="ChEBI" id="CHEBI:57792"/>
        <dbReference type="ChEBI" id="CHEBI:58589"/>
        <dbReference type="EC" id="2.6.99.2"/>
    </reaction>
</comment>
<dbReference type="SUPFAM" id="SSF63892">
    <property type="entry name" value="Pyridoxine 5'-phosphate synthase"/>
    <property type="match status" value="1"/>
</dbReference>
<keyword evidence="1 4" id="KW-0963">Cytoplasm</keyword>
<dbReference type="GO" id="GO:0005829">
    <property type="term" value="C:cytosol"/>
    <property type="evidence" value="ECO:0007669"/>
    <property type="project" value="TreeGrafter"/>
</dbReference>
<feature type="site" description="Transition state stabilizer" evidence="4">
    <location>
        <position position="152"/>
    </location>
</feature>
<name>A0A125BDS4_THIDE</name>
<evidence type="ECO:0000313" key="6">
    <source>
        <dbReference type="EMBL" id="KVW99584.1"/>
    </source>
</evidence>
<dbReference type="STRING" id="1123392.GCA_000376425_00127"/>
<organism evidence="6 7">
    <name type="scientific">Thiobacillus denitrificans</name>
    <dbReference type="NCBI Taxonomy" id="36861"/>
    <lineage>
        <taxon>Bacteria</taxon>
        <taxon>Pseudomonadati</taxon>
        <taxon>Pseudomonadota</taxon>
        <taxon>Betaproteobacteria</taxon>
        <taxon>Nitrosomonadales</taxon>
        <taxon>Thiobacillaceae</taxon>
        <taxon>Thiobacillus</taxon>
    </lineage>
</organism>
<feature type="binding site" evidence="4">
    <location>
        <position position="46"/>
    </location>
    <ligand>
        <name>1-deoxy-D-xylulose 5-phosphate</name>
        <dbReference type="ChEBI" id="CHEBI:57792"/>
    </ligand>
</feature>
<evidence type="ECO:0000256" key="2">
    <source>
        <dbReference type="ARBA" id="ARBA00022679"/>
    </source>
</evidence>
<evidence type="ECO:0000256" key="5">
    <source>
        <dbReference type="NCBIfam" id="TIGR00559"/>
    </source>
</evidence>
<dbReference type="NCBIfam" id="NF003627">
    <property type="entry name" value="PRK05265.1-5"/>
    <property type="match status" value="1"/>
</dbReference>
<comment type="subcellular location">
    <subcellularLocation>
        <location evidence="4">Cytoplasm</location>
    </subcellularLocation>
</comment>
<feature type="binding site" evidence="4">
    <location>
        <position position="101"/>
    </location>
    <ligand>
        <name>1-deoxy-D-xylulose 5-phosphate</name>
        <dbReference type="ChEBI" id="CHEBI:57792"/>
    </ligand>
</feature>
<dbReference type="RefSeq" id="WP_059751151.1">
    <property type="nucleotide sequence ID" value="NZ_LDUG01000003.1"/>
</dbReference>
<dbReference type="FunFam" id="3.20.20.70:FF:000042">
    <property type="entry name" value="Pyridoxine 5'-phosphate synthase"/>
    <property type="match status" value="1"/>
</dbReference>
<dbReference type="GO" id="GO:0008615">
    <property type="term" value="P:pyridoxine biosynthetic process"/>
    <property type="evidence" value="ECO:0007669"/>
    <property type="project" value="UniProtKB-UniRule"/>
</dbReference>
<feature type="binding site" evidence="4">
    <location>
        <begin position="10"/>
        <end position="11"/>
    </location>
    <ligand>
        <name>1-deoxy-D-xylulose 5-phosphate</name>
        <dbReference type="ChEBI" id="CHEBI:57792"/>
    </ligand>
</feature>
<dbReference type="NCBIfam" id="TIGR00559">
    <property type="entry name" value="pdxJ"/>
    <property type="match status" value="1"/>
</dbReference>
<comment type="pathway">
    <text evidence="4">Cofactor biosynthesis; pyridoxine 5'-phosphate biosynthesis; pyridoxine 5'-phosphate from D-erythrose 4-phosphate: step 5/5.</text>
</comment>
<dbReference type="PANTHER" id="PTHR30456">
    <property type="entry name" value="PYRIDOXINE 5'-PHOSPHATE SYNTHASE"/>
    <property type="match status" value="1"/>
</dbReference>
<dbReference type="HAMAP" id="MF_00279">
    <property type="entry name" value="PdxJ"/>
    <property type="match status" value="1"/>
</dbReference>
<comment type="caution">
    <text evidence="6">The sequence shown here is derived from an EMBL/GenBank/DDBJ whole genome shotgun (WGS) entry which is preliminary data.</text>
</comment>
<feature type="binding site" evidence="4">
    <location>
        <begin position="214"/>
        <end position="215"/>
    </location>
    <ligand>
        <name>3-amino-2-oxopropyl phosphate</name>
        <dbReference type="ChEBI" id="CHEBI:57279"/>
    </ligand>
</feature>
<comment type="subunit">
    <text evidence="4">Homooctamer; tetramer of dimers.</text>
</comment>
<feature type="binding site" evidence="4">
    <location>
        <position position="19"/>
    </location>
    <ligand>
        <name>3-amino-2-oxopropyl phosphate</name>
        <dbReference type="ChEBI" id="CHEBI:57279"/>
    </ligand>
</feature>
<dbReference type="Pfam" id="PF03740">
    <property type="entry name" value="PdxJ"/>
    <property type="match status" value="1"/>
</dbReference>
<feature type="active site" description="Proton donor" evidence="4">
    <location>
        <position position="192"/>
    </location>
</feature>
<gene>
    <name evidence="4" type="primary">pdxJ</name>
    <name evidence="6" type="ORF">ABW22_01245</name>
</gene>
<proteinExistence type="inferred from homology"/>
<dbReference type="InterPro" id="IPR004569">
    <property type="entry name" value="PyrdxlP_synth_PdxJ"/>
</dbReference>
<evidence type="ECO:0000256" key="4">
    <source>
        <dbReference type="HAMAP-Rule" id="MF_00279"/>
    </source>
</evidence>
<dbReference type="NCBIfam" id="NF003625">
    <property type="entry name" value="PRK05265.1-3"/>
    <property type="match status" value="1"/>
</dbReference>
<dbReference type="CDD" id="cd00003">
    <property type="entry name" value="PNPsynthase"/>
    <property type="match status" value="1"/>
</dbReference>
<dbReference type="OrthoDB" id="9806590at2"/>
<dbReference type="UniPathway" id="UPA00244">
    <property type="reaction ID" value="UER00313"/>
</dbReference>
<dbReference type="InterPro" id="IPR036130">
    <property type="entry name" value="Pyridoxine-5'_phos_synth"/>
</dbReference>
<comment type="similarity">
    <text evidence="4">Belongs to the PNP synthase family.</text>
</comment>
<feature type="binding site" evidence="4">
    <location>
        <position position="8"/>
    </location>
    <ligand>
        <name>3-amino-2-oxopropyl phosphate</name>
        <dbReference type="ChEBI" id="CHEBI:57279"/>
    </ligand>
</feature>
<evidence type="ECO:0000256" key="1">
    <source>
        <dbReference type="ARBA" id="ARBA00022490"/>
    </source>
</evidence>
<dbReference type="EMBL" id="LDUG01000003">
    <property type="protein sequence ID" value="KVW99584.1"/>
    <property type="molecule type" value="Genomic_DNA"/>
</dbReference>
<keyword evidence="3 4" id="KW-0664">Pyridoxine biosynthesis</keyword>
<comment type="function">
    <text evidence="4">Catalyzes the complicated ring closure reaction between the two acyclic compounds 1-deoxy-D-xylulose-5-phosphate (DXP) and 3-amino-2-oxopropyl phosphate (1-amino-acetone-3-phosphate or AAP) to form pyridoxine 5'-phosphate (PNP) and inorganic phosphate.</text>
</comment>
<protein>
    <recommendedName>
        <fullName evidence="4 5">Pyridoxine 5'-phosphate synthase</fullName>
        <shortName evidence="4">PNP synthase</shortName>
        <ecNumber evidence="4 5">2.6.99.2</ecNumber>
    </recommendedName>
</protein>
<dbReference type="AlphaFoldDB" id="A0A125BDS4"/>
<dbReference type="NCBIfam" id="NF003623">
    <property type="entry name" value="PRK05265.1-1"/>
    <property type="match status" value="1"/>
</dbReference>
<evidence type="ECO:0000313" key="7">
    <source>
        <dbReference type="Proteomes" id="UP000064243"/>
    </source>
</evidence>